<dbReference type="GO" id="GO:0007265">
    <property type="term" value="P:Ras protein signal transduction"/>
    <property type="evidence" value="ECO:0007669"/>
    <property type="project" value="TreeGrafter"/>
</dbReference>
<dbReference type="SMART" id="SM00184">
    <property type="entry name" value="RING"/>
    <property type="match status" value="1"/>
</dbReference>
<dbReference type="InterPro" id="IPR047243">
    <property type="entry name" value="RING-H2_BRAP2"/>
</dbReference>
<dbReference type="Pfam" id="PF13639">
    <property type="entry name" value="zf-RING_2"/>
    <property type="match status" value="1"/>
</dbReference>
<dbReference type="CDD" id="cd12717">
    <property type="entry name" value="RRM_ETP1"/>
    <property type="match status" value="1"/>
</dbReference>
<reference evidence="9 10" key="1">
    <citation type="journal article" date="2004" name="Nature">
        <title>Genome evolution in yeasts.</title>
        <authorList>
            <consortium name="Genolevures"/>
            <person name="Dujon B."/>
            <person name="Sherman D."/>
            <person name="Fischer G."/>
            <person name="Durrens P."/>
            <person name="Casaregola S."/>
            <person name="Lafontaine I."/>
            <person name="de Montigny J."/>
            <person name="Marck C."/>
            <person name="Neuveglise C."/>
            <person name="Talla E."/>
            <person name="Goffard N."/>
            <person name="Frangeul L."/>
            <person name="Aigle M."/>
            <person name="Anthouard V."/>
            <person name="Babour A."/>
            <person name="Barbe V."/>
            <person name="Barnay S."/>
            <person name="Blanchin S."/>
            <person name="Beckerich J.M."/>
            <person name="Beyne E."/>
            <person name="Bleykasten C."/>
            <person name="Boisrame A."/>
            <person name="Boyer J."/>
            <person name="Cattolico L."/>
            <person name="Confanioleri F."/>
            <person name="de Daruvar A."/>
            <person name="Despons L."/>
            <person name="Fabre E."/>
            <person name="Fairhead C."/>
            <person name="Ferry-Dumazet H."/>
            <person name="Groppi A."/>
            <person name="Hantraye F."/>
            <person name="Hennequin C."/>
            <person name="Jauniaux N."/>
            <person name="Joyet P."/>
            <person name="Kachouri R."/>
            <person name="Kerrest A."/>
            <person name="Koszul R."/>
            <person name="Lemaire M."/>
            <person name="Lesur I."/>
            <person name="Ma L."/>
            <person name="Muller H."/>
            <person name="Nicaud J.M."/>
            <person name="Nikolski M."/>
            <person name="Oztas S."/>
            <person name="Ozier-Kalogeropoulos O."/>
            <person name="Pellenz S."/>
            <person name="Potier S."/>
            <person name="Richard G.F."/>
            <person name="Straub M.L."/>
            <person name="Suleau A."/>
            <person name="Swennene D."/>
            <person name="Tekaia F."/>
            <person name="Wesolowski-Louvel M."/>
            <person name="Westhof E."/>
            <person name="Wirth B."/>
            <person name="Zeniou-Meyer M."/>
            <person name="Zivanovic I."/>
            <person name="Bolotin-Fukuhara M."/>
            <person name="Thierry A."/>
            <person name="Bouchier C."/>
            <person name="Caudron B."/>
            <person name="Scarpelli C."/>
            <person name="Gaillardin C."/>
            <person name="Weissenbach J."/>
            <person name="Wincker P."/>
            <person name="Souciet J.L."/>
        </authorList>
    </citation>
    <scope>NUCLEOTIDE SEQUENCE [LARGE SCALE GENOMIC DNA]</scope>
    <source>
        <strain evidence="10">ATCC 8585 / CBS 2359 / DSM 70799 / NBRC 1267 / NRRL Y-1140 / WM37</strain>
    </source>
</reference>
<feature type="coiled-coil region" evidence="5">
    <location>
        <begin position="396"/>
        <end position="469"/>
    </location>
</feature>
<evidence type="ECO:0000256" key="3">
    <source>
        <dbReference type="ARBA" id="ARBA00022833"/>
    </source>
</evidence>
<evidence type="ECO:0000256" key="1">
    <source>
        <dbReference type="ARBA" id="ARBA00022723"/>
    </source>
</evidence>
<dbReference type="InterPro" id="IPR013083">
    <property type="entry name" value="Znf_RING/FYVE/PHD"/>
</dbReference>
<dbReference type="Pfam" id="PF07576">
    <property type="entry name" value="BRAP2"/>
    <property type="match status" value="1"/>
</dbReference>
<keyword evidence="1" id="KW-0479">Metal-binding</keyword>
<keyword evidence="3" id="KW-0862">Zinc</keyword>
<dbReference type="FunCoup" id="Q6CIL3">
    <property type="interactions" value="787"/>
</dbReference>
<evidence type="ECO:0000256" key="2">
    <source>
        <dbReference type="ARBA" id="ARBA00022771"/>
    </source>
</evidence>
<dbReference type="eggNOG" id="KOG0804">
    <property type="taxonomic scope" value="Eukaryota"/>
</dbReference>
<dbReference type="InParanoid" id="Q6CIL3"/>
<proteinExistence type="predicted"/>
<evidence type="ECO:0000256" key="5">
    <source>
        <dbReference type="SAM" id="Coils"/>
    </source>
</evidence>
<keyword evidence="10" id="KW-1185">Reference proteome</keyword>
<feature type="domain" description="RING-type" evidence="7">
    <location>
        <begin position="215"/>
        <end position="255"/>
    </location>
</feature>
<dbReference type="GO" id="GO:0016567">
    <property type="term" value="P:protein ubiquitination"/>
    <property type="evidence" value="ECO:0007669"/>
    <property type="project" value="TreeGrafter"/>
</dbReference>
<sequence length="517" mass="60183">MEYTLLIEVTESLDDCYKFFKSGKLTFERKTDSRIEQSWNHIPMLSLHSCSNKVSIESEWCGHGIIRLFKNGHASVGTFDDKELYRELGDGRMLAILFIPNYLTINRLLGWFIGEETTNQVTHLQLIKMNKEKGRFMLLMKFKEQSLAKEFQKLFDGKKFNEIDPETCHVVAIKELIFHQGMFSEDKDALPYMLKYPFTQSSSEQSDGLIELPMCPVCLEKLDSEVTGLVTTPCQHTFHCKCLDQWKNGNCPVCRYSQLKDVNNEPLPRCLECGETNNLWICLICGHLGCGRYNSQHAICHYEQSNHCFAMDLTTKRVWDYAGDNYVHRIVQNEIDGKLVEVGESHDGSNTKRNKEYHLEYVQVLLSQLESQREYYEGQIYNMHERVKSLESDMQVSRQKDDHKQLKKLVEESMQEMKNRLKEEMLLNSGLQQNLDHLTKQMEKFSLEKQKLQDENQELQSQIQDLMFHFESQEKFAEDSELQNATLVLQPPPGSEASSSAKNKKKKKKKIPKIPKI</sequence>
<keyword evidence="2 4" id="KW-0863">Zinc-finger</keyword>
<evidence type="ECO:0000313" key="9">
    <source>
        <dbReference type="EMBL" id="CAG98934.1"/>
    </source>
</evidence>
<evidence type="ECO:0000259" key="8">
    <source>
        <dbReference type="PROSITE" id="PS50271"/>
    </source>
</evidence>
<dbReference type="AlphaFoldDB" id="Q6CIL3"/>
<dbReference type="InterPro" id="IPR011422">
    <property type="entry name" value="BRAP2/ETP1_RRM"/>
</dbReference>
<evidence type="ECO:0000256" key="6">
    <source>
        <dbReference type="SAM" id="MobiDB-lite"/>
    </source>
</evidence>
<dbReference type="STRING" id="284590.Q6CIL3"/>
<dbReference type="SMART" id="SM00290">
    <property type="entry name" value="ZnF_UBP"/>
    <property type="match status" value="1"/>
</dbReference>
<dbReference type="Pfam" id="PF02148">
    <property type="entry name" value="zf-UBP"/>
    <property type="match status" value="1"/>
</dbReference>
<dbReference type="EMBL" id="CR382126">
    <property type="protein sequence ID" value="CAG98934.1"/>
    <property type="molecule type" value="Genomic_DNA"/>
</dbReference>
<dbReference type="PANTHER" id="PTHR24007:SF7">
    <property type="entry name" value="BRCA1-ASSOCIATED PROTEIN"/>
    <property type="match status" value="1"/>
</dbReference>
<dbReference type="Gene3D" id="3.30.40.10">
    <property type="entry name" value="Zinc/RING finger domain, C3HC4 (zinc finger)"/>
    <property type="match status" value="2"/>
</dbReference>
<dbReference type="HOGENOM" id="CLU_009969_0_1_1"/>
<protein>
    <submittedName>
        <fullName evidence="9">KLLA0F25740p</fullName>
    </submittedName>
</protein>
<evidence type="ECO:0000259" key="7">
    <source>
        <dbReference type="PROSITE" id="PS50089"/>
    </source>
</evidence>
<evidence type="ECO:0000313" key="10">
    <source>
        <dbReference type="Proteomes" id="UP000000598"/>
    </source>
</evidence>
<gene>
    <name evidence="9" type="ORF">KLLA0_F25740g</name>
</gene>
<dbReference type="InterPro" id="IPR034931">
    <property type="entry name" value="ETP1_RRM"/>
</dbReference>
<organism evidence="9 10">
    <name type="scientific">Kluyveromyces lactis (strain ATCC 8585 / CBS 2359 / DSM 70799 / NBRC 1267 / NRRL Y-1140 / WM37)</name>
    <name type="common">Yeast</name>
    <name type="synonym">Candida sphaerica</name>
    <dbReference type="NCBI Taxonomy" id="284590"/>
    <lineage>
        <taxon>Eukaryota</taxon>
        <taxon>Fungi</taxon>
        <taxon>Dikarya</taxon>
        <taxon>Ascomycota</taxon>
        <taxon>Saccharomycotina</taxon>
        <taxon>Saccharomycetes</taxon>
        <taxon>Saccharomycetales</taxon>
        <taxon>Saccharomycetaceae</taxon>
        <taxon>Kluyveromyces</taxon>
    </lineage>
</organism>
<dbReference type="GO" id="GO:0008270">
    <property type="term" value="F:zinc ion binding"/>
    <property type="evidence" value="ECO:0007669"/>
    <property type="project" value="UniProtKB-KW"/>
</dbReference>
<dbReference type="PROSITE" id="PS50271">
    <property type="entry name" value="ZF_UBP"/>
    <property type="match status" value="1"/>
</dbReference>
<dbReference type="Proteomes" id="UP000000598">
    <property type="component" value="Chromosome F"/>
</dbReference>
<dbReference type="InterPro" id="IPR001607">
    <property type="entry name" value="Znf_UBP"/>
</dbReference>
<dbReference type="CDD" id="cd16457">
    <property type="entry name" value="RING-H2_BRAP2"/>
    <property type="match status" value="1"/>
</dbReference>
<dbReference type="PaxDb" id="284590-Q6CIL3"/>
<dbReference type="PROSITE" id="PS50089">
    <property type="entry name" value="ZF_RING_2"/>
    <property type="match status" value="1"/>
</dbReference>
<dbReference type="PANTHER" id="PTHR24007">
    <property type="entry name" value="BRCA1-ASSOCIATED PROTEIN"/>
    <property type="match status" value="1"/>
</dbReference>
<dbReference type="InterPro" id="IPR001841">
    <property type="entry name" value="Znf_RING"/>
</dbReference>
<dbReference type="GO" id="GO:0005737">
    <property type="term" value="C:cytoplasm"/>
    <property type="evidence" value="ECO:0007669"/>
    <property type="project" value="TreeGrafter"/>
</dbReference>
<evidence type="ECO:0000256" key="4">
    <source>
        <dbReference type="PROSITE-ProRule" id="PRU00502"/>
    </source>
</evidence>
<accession>Q6CIL3</accession>
<keyword evidence="5" id="KW-0175">Coiled coil</keyword>
<name>Q6CIL3_KLULA</name>
<dbReference type="KEGG" id="kla:KLLA0_F25740g"/>
<dbReference type="GO" id="GO:0061630">
    <property type="term" value="F:ubiquitin protein ligase activity"/>
    <property type="evidence" value="ECO:0007669"/>
    <property type="project" value="TreeGrafter"/>
</dbReference>
<feature type="compositionally biased region" description="Basic residues" evidence="6">
    <location>
        <begin position="502"/>
        <end position="517"/>
    </location>
</feature>
<feature type="region of interest" description="Disordered" evidence="6">
    <location>
        <begin position="474"/>
        <end position="517"/>
    </location>
</feature>
<dbReference type="OMA" id="RFNSIEP"/>
<dbReference type="SUPFAM" id="SSF57850">
    <property type="entry name" value="RING/U-box"/>
    <property type="match status" value="2"/>
</dbReference>
<feature type="domain" description="UBP-type" evidence="8">
    <location>
        <begin position="252"/>
        <end position="346"/>
    </location>
</feature>